<protein>
    <submittedName>
        <fullName evidence="1">Uncharacterized protein</fullName>
    </submittedName>
</protein>
<evidence type="ECO:0000313" key="1">
    <source>
        <dbReference type="EMBL" id="PPQ90179.1"/>
    </source>
</evidence>
<dbReference type="Proteomes" id="UP000283269">
    <property type="component" value="Unassembled WGS sequence"/>
</dbReference>
<keyword evidence="2" id="KW-1185">Reference proteome</keyword>
<dbReference type="InParanoid" id="A0A409XHF3"/>
<reference evidence="1 2" key="1">
    <citation type="journal article" date="2018" name="Evol. Lett.">
        <title>Horizontal gene cluster transfer increased hallucinogenic mushroom diversity.</title>
        <authorList>
            <person name="Reynolds H.T."/>
            <person name="Vijayakumar V."/>
            <person name="Gluck-Thaler E."/>
            <person name="Korotkin H.B."/>
            <person name="Matheny P.B."/>
            <person name="Slot J.C."/>
        </authorList>
    </citation>
    <scope>NUCLEOTIDE SEQUENCE [LARGE SCALE GENOMIC DNA]</scope>
    <source>
        <strain evidence="1 2">2631</strain>
    </source>
</reference>
<accession>A0A409XHF3</accession>
<sequence length="162" mass="17550">MINTITSPKGGVFSVLVDGFDTGSTIDTFVGPGDLFMPTCYPVQIPPFGTTPPDFGSRNDHTVSLIYIGASSDAPEGTESNIQFDSFAIPNHDNFSDSQPESKGDGMVIGAIELWTVPRRVRADLSVFQINILSIWARPDDAVNPDQAYLKAANKIDAKQRK</sequence>
<organism evidence="1 2">
    <name type="scientific">Psilocybe cyanescens</name>
    <dbReference type="NCBI Taxonomy" id="93625"/>
    <lineage>
        <taxon>Eukaryota</taxon>
        <taxon>Fungi</taxon>
        <taxon>Dikarya</taxon>
        <taxon>Basidiomycota</taxon>
        <taxon>Agaricomycotina</taxon>
        <taxon>Agaricomycetes</taxon>
        <taxon>Agaricomycetidae</taxon>
        <taxon>Agaricales</taxon>
        <taxon>Agaricineae</taxon>
        <taxon>Strophariaceae</taxon>
        <taxon>Psilocybe</taxon>
    </lineage>
</organism>
<dbReference type="OrthoDB" id="2563669at2759"/>
<dbReference type="EMBL" id="NHYD01001690">
    <property type="protein sequence ID" value="PPQ90179.1"/>
    <property type="molecule type" value="Genomic_DNA"/>
</dbReference>
<evidence type="ECO:0000313" key="2">
    <source>
        <dbReference type="Proteomes" id="UP000283269"/>
    </source>
</evidence>
<proteinExistence type="predicted"/>
<name>A0A409XHF3_PSICY</name>
<comment type="caution">
    <text evidence="1">The sequence shown here is derived from an EMBL/GenBank/DDBJ whole genome shotgun (WGS) entry which is preliminary data.</text>
</comment>
<dbReference type="AlphaFoldDB" id="A0A409XHF3"/>
<gene>
    <name evidence="1" type="ORF">CVT25_013311</name>
</gene>